<dbReference type="EMBL" id="OY660879">
    <property type="protein sequence ID" value="CAJ1075082.1"/>
    <property type="molecule type" value="Genomic_DNA"/>
</dbReference>
<dbReference type="Proteomes" id="UP001178508">
    <property type="component" value="Chromosome 16"/>
</dbReference>
<dbReference type="AlphaFoldDB" id="A0AAV1GM88"/>
<reference evidence="1" key="1">
    <citation type="submission" date="2023-08" db="EMBL/GenBank/DDBJ databases">
        <authorList>
            <person name="Alioto T."/>
            <person name="Alioto T."/>
            <person name="Gomez Garrido J."/>
        </authorList>
    </citation>
    <scope>NUCLEOTIDE SEQUENCE</scope>
</reference>
<gene>
    <name evidence="1" type="ORF">XNOV1_A001771</name>
</gene>
<organism evidence="1 2">
    <name type="scientific">Xyrichtys novacula</name>
    <name type="common">Pearly razorfish</name>
    <name type="synonym">Hemipteronotus novacula</name>
    <dbReference type="NCBI Taxonomy" id="13765"/>
    <lineage>
        <taxon>Eukaryota</taxon>
        <taxon>Metazoa</taxon>
        <taxon>Chordata</taxon>
        <taxon>Craniata</taxon>
        <taxon>Vertebrata</taxon>
        <taxon>Euteleostomi</taxon>
        <taxon>Actinopterygii</taxon>
        <taxon>Neopterygii</taxon>
        <taxon>Teleostei</taxon>
        <taxon>Neoteleostei</taxon>
        <taxon>Acanthomorphata</taxon>
        <taxon>Eupercaria</taxon>
        <taxon>Labriformes</taxon>
        <taxon>Labridae</taxon>
        <taxon>Xyrichtys</taxon>
    </lineage>
</organism>
<keyword evidence="2" id="KW-1185">Reference proteome</keyword>
<accession>A0AAV1GM88</accession>
<protein>
    <submittedName>
        <fullName evidence="1">Uncharacterized protein</fullName>
    </submittedName>
</protein>
<evidence type="ECO:0000313" key="2">
    <source>
        <dbReference type="Proteomes" id="UP001178508"/>
    </source>
</evidence>
<name>A0AAV1GM88_XYRNO</name>
<evidence type="ECO:0000313" key="1">
    <source>
        <dbReference type="EMBL" id="CAJ1075082.1"/>
    </source>
</evidence>
<proteinExistence type="predicted"/>
<sequence>MALGVGLKHASATGPGLCHETCMCANHKHAGIHTATEEAKLSSDNLSSRKKGSHSAIPSPASWGNISVLCEEFLNFADTPHFGACDISQGTACLHVLHQYGRTDCFLAAAPVHAFNQEICSNCNLL</sequence>